<evidence type="ECO:0000313" key="3">
    <source>
        <dbReference type="Proteomes" id="UP000053512"/>
    </source>
</evidence>
<feature type="compositionally biased region" description="Basic and acidic residues" evidence="1">
    <location>
        <begin position="37"/>
        <end position="50"/>
    </location>
</feature>
<sequence length="80" mass="8442">MNATPDAPRPSDPEEENTQDRSNPASDASDGLADPESAEHFRQAVEDRLSEPAAEASGAEEPAPGEDPDEDNPVSVDNPE</sequence>
<comment type="caution">
    <text evidence="2">The sequence shown here is derived from an EMBL/GenBank/DDBJ whole genome shotgun (WGS) entry which is preliminary data.</text>
</comment>
<dbReference type="AlphaFoldDB" id="A0A0W8IN35"/>
<evidence type="ECO:0000313" key="2">
    <source>
        <dbReference type="EMBL" id="KUG61373.1"/>
    </source>
</evidence>
<accession>A0A0W8IN35</accession>
<gene>
    <name evidence="2" type="ORF">AVL61_00090</name>
</gene>
<organism evidence="2 3">
    <name type="scientific">Kocuria rosea subsp. polaris</name>
    <dbReference type="NCBI Taxonomy" id="136273"/>
    <lineage>
        <taxon>Bacteria</taxon>
        <taxon>Bacillati</taxon>
        <taxon>Actinomycetota</taxon>
        <taxon>Actinomycetes</taxon>
        <taxon>Micrococcales</taxon>
        <taxon>Micrococcaceae</taxon>
        <taxon>Kocuria</taxon>
    </lineage>
</organism>
<feature type="compositionally biased region" description="Acidic residues" evidence="1">
    <location>
        <begin position="63"/>
        <end position="72"/>
    </location>
</feature>
<feature type="compositionally biased region" description="Low complexity" evidence="1">
    <location>
        <begin position="51"/>
        <end position="62"/>
    </location>
</feature>
<dbReference type="OrthoDB" id="4884647at2"/>
<dbReference type="EMBL" id="LQBK01000004">
    <property type="protein sequence ID" value="KUG61373.1"/>
    <property type="molecule type" value="Genomic_DNA"/>
</dbReference>
<evidence type="ECO:0000256" key="1">
    <source>
        <dbReference type="SAM" id="MobiDB-lite"/>
    </source>
</evidence>
<proteinExistence type="predicted"/>
<dbReference type="RefSeq" id="WP_058872789.1">
    <property type="nucleotide sequence ID" value="NZ_LQBK01000004.1"/>
</dbReference>
<dbReference type="Proteomes" id="UP000053512">
    <property type="component" value="Unassembled WGS sequence"/>
</dbReference>
<reference evidence="3" key="1">
    <citation type="submission" date="2015-12" db="EMBL/GenBank/DDBJ databases">
        <authorList>
            <person name="Nair G.R."/>
            <person name="Kaur G."/>
            <person name="Mayilraj S."/>
        </authorList>
    </citation>
    <scope>NUCLEOTIDE SEQUENCE [LARGE SCALE GENOMIC DNA]</scope>
    <source>
        <strain evidence="3">CD08_4</strain>
    </source>
</reference>
<name>A0A0W8IN35_KOCRO</name>
<feature type="region of interest" description="Disordered" evidence="1">
    <location>
        <begin position="1"/>
        <end position="80"/>
    </location>
</feature>
<protein>
    <submittedName>
        <fullName evidence="2">Uncharacterized protein</fullName>
    </submittedName>
</protein>